<accession>A0A9W7WLR2</accession>
<gene>
    <name evidence="1" type="ORF">IRJ41_014817</name>
</gene>
<dbReference type="EMBL" id="JAFHDT010000011">
    <property type="protein sequence ID" value="KAI7803985.1"/>
    <property type="molecule type" value="Genomic_DNA"/>
</dbReference>
<sequence length="109" mass="12052">MVGFLRAIDLDPLTSSRSIKTALELNTAQLTPPNRIKYSSEHDNLTNPQQTACFTPRLRSSVRNRAFVLMRDDSGHLDTPACAGVQCDITSSQAPSDELLPWQQSASFM</sequence>
<evidence type="ECO:0000313" key="2">
    <source>
        <dbReference type="Proteomes" id="UP001059041"/>
    </source>
</evidence>
<protein>
    <submittedName>
        <fullName evidence="1">Uncharacterized protein</fullName>
    </submittedName>
</protein>
<proteinExistence type="predicted"/>
<evidence type="ECO:0000313" key="1">
    <source>
        <dbReference type="EMBL" id="KAI7803985.1"/>
    </source>
</evidence>
<reference evidence="1" key="1">
    <citation type="submission" date="2021-02" db="EMBL/GenBank/DDBJ databases">
        <title>Comparative genomics reveals that relaxation of natural selection precedes convergent phenotypic evolution of cavefish.</title>
        <authorList>
            <person name="Peng Z."/>
        </authorList>
    </citation>
    <scope>NUCLEOTIDE SEQUENCE</scope>
    <source>
        <tissue evidence="1">Muscle</tissue>
    </source>
</reference>
<dbReference type="Proteomes" id="UP001059041">
    <property type="component" value="Linkage Group LG11"/>
</dbReference>
<comment type="caution">
    <text evidence="1">The sequence shown here is derived from an EMBL/GenBank/DDBJ whole genome shotgun (WGS) entry which is preliminary data.</text>
</comment>
<keyword evidence="2" id="KW-1185">Reference proteome</keyword>
<organism evidence="1 2">
    <name type="scientific">Triplophysa rosa</name>
    <name type="common">Cave loach</name>
    <dbReference type="NCBI Taxonomy" id="992332"/>
    <lineage>
        <taxon>Eukaryota</taxon>
        <taxon>Metazoa</taxon>
        <taxon>Chordata</taxon>
        <taxon>Craniata</taxon>
        <taxon>Vertebrata</taxon>
        <taxon>Euteleostomi</taxon>
        <taxon>Actinopterygii</taxon>
        <taxon>Neopterygii</taxon>
        <taxon>Teleostei</taxon>
        <taxon>Ostariophysi</taxon>
        <taxon>Cypriniformes</taxon>
        <taxon>Nemacheilidae</taxon>
        <taxon>Triplophysa</taxon>
    </lineage>
</organism>
<dbReference type="AlphaFoldDB" id="A0A9W7WLR2"/>
<name>A0A9W7WLR2_TRIRA</name>